<dbReference type="GO" id="GO:0006508">
    <property type="term" value="P:proteolysis"/>
    <property type="evidence" value="ECO:0007669"/>
    <property type="project" value="InterPro"/>
</dbReference>
<dbReference type="EMBL" id="JPPY01000168">
    <property type="protein sequence ID" value="KND30235.1"/>
    <property type="molecule type" value="Genomic_DNA"/>
</dbReference>
<evidence type="ECO:0000256" key="2">
    <source>
        <dbReference type="ARBA" id="ARBA00023157"/>
    </source>
</evidence>
<evidence type="ECO:0000313" key="5">
    <source>
        <dbReference type="EMBL" id="KND30235.1"/>
    </source>
</evidence>
<feature type="signal peptide" evidence="3">
    <location>
        <begin position="1"/>
        <end position="28"/>
    </location>
</feature>
<organism evidence="5 6">
    <name type="scientific">Streptomyces acidiscabies</name>
    <dbReference type="NCBI Taxonomy" id="42234"/>
    <lineage>
        <taxon>Bacteria</taxon>
        <taxon>Bacillati</taxon>
        <taxon>Actinomycetota</taxon>
        <taxon>Actinomycetes</taxon>
        <taxon>Kitasatosporales</taxon>
        <taxon>Streptomycetaceae</taxon>
        <taxon>Streptomyces</taxon>
    </lineage>
</organism>
<dbReference type="PANTHER" id="PTHR24276">
    <property type="entry name" value="POLYSERASE-RELATED"/>
    <property type="match status" value="1"/>
</dbReference>
<dbReference type="PROSITE" id="PS50240">
    <property type="entry name" value="TRYPSIN_DOM"/>
    <property type="match status" value="1"/>
</dbReference>
<proteinExistence type="inferred from homology"/>
<evidence type="ECO:0000256" key="3">
    <source>
        <dbReference type="SAM" id="SignalP"/>
    </source>
</evidence>
<dbReference type="InterPro" id="IPR043504">
    <property type="entry name" value="Peptidase_S1_PA_chymotrypsin"/>
</dbReference>
<sequence>MRHNQWLALVAGIGLAAACAIPAGSAHAISGGREASSAPWAVQVYSNGRFACTGTMLTDRWVLTAYHCYNDEPGKMTVRVGDTRIGHGTKTDVTTIRYLADTDGLDDVALFHLAKPVKAPHIQLAKTDPPKGAVVGIYGYGSFGPHPKNLRKATNRVTSVKHDDIIGRAIWTKKLTGDSEPGDSGGPAFYKGKQVGVLFGPNEYSSVASHRSWIRSVTGV</sequence>
<gene>
    <name evidence="5" type="ORF">IQ63_29655</name>
</gene>
<keyword evidence="2" id="KW-1015">Disulfide bond</keyword>
<dbReference type="PANTHER" id="PTHR24276:SF98">
    <property type="entry name" value="FI18310P1-RELATED"/>
    <property type="match status" value="1"/>
</dbReference>
<dbReference type="InterPro" id="IPR001254">
    <property type="entry name" value="Trypsin_dom"/>
</dbReference>
<dbReference type="InterPro" id="IPR001314">
    <property type="entry name" value="Peptidase_S1A"/>
</dbReference>
<name>A0A0L0JXV7_9ACTN</name>
<dbReference type="SUPFAM" id="SSF50494">
    <property type="entry name" value="Trypsin-like serine proteases"/>
    <property type="match status" value="1"/>
</dbReference>
<dbReference type="Pfam" id="PF00089">
    <property type="entry name" value="Trypsin"/>
    <property type="match status" value="1"/>
</dbReference>
<dbReference type="SMART" id="SM00020">
    <property type="entry name" value="Tryp_SPc"/>
    <property type="match status" value="1"/>
</dbReference>
<evidence type="ECO:0000256" key="1">
    <source>
        <dbReference type="ARBA" id="ARBA00007664"/>
    </source>
</evidence>
<dbReference type="PROSITE" id="PS51257">
    <property type="entry name" value="PROKAR_LIPOPROTEIN"/>
    <property type="match status" value="1"/>
</dbReference>
<dbReference type="Gene3D" id="2.40.10.10">
    <property type="entry name" value="Trypsin-like serine proteases"/>
    <property type="match status" value="1"/>
</dbReference>
<dbReference type="GO" id="GO:0004252">
    <property type="term" value="F:serine-type endopeptidase activity"/>
    <property type="evidence" value="ECO:0007669"/>
    <property type="project" value="InterPro"/>
</dbReference>
<dbReference type="PATRIC" id="fig|42234.21.peg.6113"/>
<dbReference type="InterPro" id="IPR050430">
    <property type="entry name" value="Peptidase_S1"/>
</dbReference>
<dbReference type="RefSeq" id="WP_050373343.1">
    <property type="nucleotide sequence ID" value="NZ_KQ257829.1"/>
</dbReference>
<dbReference type="OrthoDB" id="4310587at2"/>
<dbReference type="PRINTS" id="PR00722">
    <property type="entry name" value="CHYMOTRYPSIN"/>
</dbReference>
<feature type="chain" id="PRO_5005542226" evidence="3">
    <location>
        <begin position="29"/>
        <end position="220"/>
    </location>
</feature>
<dbReference type="InterPro" id="IPR009003">
    <property type="entry name" value="Peptidase_S1_PA"/>
</dbReference>
<reference evidence="6" key="1">
    <citation type="submission" date="2014-07" db="EMBL/GenBank/DDBJ databases">
        <title>Genome sequencing of plant-pathogenic Streptomyces species.</title>
        <authorList>
            <person name="Harrison J."/>
            <person name="Sapp M."/>
            <person name="Thwaites R."/>
            <person name="Studholme D.J."/>
        </authorList>
    </citation>
    <scope>NUCLEOTIDE SEQUENCE [LARGE SCALE GENOMIC DNA]</scope>
    <source>
        <strain evidence="6">NCPPB 4445</strain>
    </source>
</reference>
<keyword evidence="3" id="KW-0732">Signal</keyword>
<protein>
    <submittedName>
        <fullName evidence="5">Trypsin</fullName>
    </submittedName>
</protein>
<dbReference type="AlphaFoldDB" id="A0A0L0JXV7"/>
<comment type="similarity">
    <text evidence="1">Belongs to the peptidase S1 family.</text>
</comment>
<comment type="caution">
    <text evidence="5">The sequence shown here is derived from an EMBL/GenBank/DDBJ whole genome shotgun (WGS) entry which is preliminary data.</text>
</comment>
<evidence type="ECO:0000259" key="4">
    <source>
        <dbReference type="PROSITE" id="PS50240"/>
    </source>
</evidence>
<feature type="domain" description="Peptidase S1" evidence="4">
    <location>
        <begin position="29"/>
        <end position="219"/>
    </location>
</feature>
<evidence type="ECO:0000313" key="6">
    <source>
        <dbReference type="Proteomes" id="UP000037151"/>
    </source>
</evidence>
<accession>A0A0L0JXV7</accession>
<dbReference type="Proteomes" id="UP000037151">
    <property type="component" value="Unassembled WGS sequence"/>
</dbReference>